<gene>
    <name evidence="1" type="ORF">D5086_019468</name>
</gene>
<reference evidence="1 2" key="1">
    <citation type="journal article" date="2024" name="Plant Biotechnol. J.">
        <title>Genome and CRISPR/Cas9 system of a widespread forest tree (Populus alba) in the world.</title>
        <authorList>
            <person name="Liu Y.J."/>
            <person name="Jiang P.F."/>
            <person name="Han X.M."/>
            <person name="Li X.Y."/>
            <person name="Wang H.M."/>
            <person name="Wang Y.J."/>
            <person name="Wang X.X."/>
            <person name="Zeng Q.Y."/>
        </authorList>
    </citation>
    <scope>NUCLEOTIDE SEQUENCE [LARGE SCALE GENOMIC DNA]</scope>
    <source>
        <strain evidence="2">cv. PAL-ZL1</strain>
    </source>
</reference>
<accession>A0ACC4BHE6</accession>
<proteinExistence type="predicted"/>
<evidence type="ECO:0000313" key="1">
    <source>
        <dbReference type="EMBL" id="KAL3577964.1"/>
    </source>
</evidence>
<evidence type="ECO:0000313" key="2">
    <source>
        <dbReference type="Proteomes" id="UP000309997"/>
    </source>
</evidence>
<comment type="caution">
    <text evidence="1">The sequence shown here is derived from an EMBL/GenBank/DDBJ whole genome shotgun (WGS) entry which is preliminary data.</text>
</comment>
<name>A0ACC4BHE6_POPAL</name>
<keyword evidence="2" id="KW-1185">Reference proteome</keyword>
<sequence>MSTKTKTRLRGVVFDMDGTLTVPVIDFSSMYKAVLGETEYRRIRQENPSGIDILHLIESWSPDEQRKANEIILDFERLGRERLQIMPGAAELCGFLDSKKIRRGLITRNVKEAVDLYHQRFEIVFSPALSREFRPYKPDPAPLLHICSTWDVQPNEVMMVGDSLKDDVACGKRAGAFTCLLDEKGRYCSADFTELDLEPDFKGEYSVKIEVMQKEIYSVRILDSRFRVKVADFGFAKVVRKRKTVNIGVWGHRDIERLRTSMVFIALRRFFKARDFCRAPLHIALNIVVTAAACLLARQG</sequence>
<dbReference type="Proteomes" id="UP000309997">
    <property type="component" value="Unassembled WGS sequence"/>
</dbReference>
<dbReference type="EMBL" id="RCHU02000010">
    <property type="protein sequence ID" value="KAL3577964.1"/>
    <property type="molecule type" value="Genomic_DNA"/>
</dbReference>
<organism evidence="1 2">
    <name type="scientific">Populus alba</name>
    <name type="common">White poplar</name>
    <dbReference type="NCBI Taxonomy" id="43335"/>
    <lineage>
        <taxon>Eukaryota</taxon>
        <taxon>Viridiplantae</taxon>
        <taxon>Streptophyta</taxon>
        <taxon>Embryophyta</taxon>
        <taxon>Tracheophyta</taxon>
        <taxon>Spermatophyta</taxon>
        <taxon>Magnoliopsida</taxon>
        <taxon>eudicotyledons</taxon>
        <taxon>Gunneridae</taxon>
        <taxon>Pentapetalae</taxon>
        <taxon>rosids</taxon>
        <taxon>fabids</taxon>
        <taxon>Malpighiales</taxon>
        <taxon>Salicaceae</taxon>
        <taxon>Saliceae</taxon>
        <taxon>Populus</taxon>
    </lineage>
</organism>
<protein>
    <submittedName>
        <fullName evidence="1">Uncharacterized protein</fullName>
    </submittedName>
</protein>